<organism evidence="11 12">
    <name type="scientific">Hibiscus sabdariffa</name>
    <name type="common">roselle</name>
    <dbReference type="NCBI Taxonomy" id="183260"/>
    <lineage>
        <taxon>Eukaryota</taxon>
        <taxon>Viridiplantae</taxon>
        <taxon>Streptophyta</taxon>
        <taxon>Embryophyta</taxon>
        <taxon>Tracheophyta</taxon>
        <taxon>Spermatophyta</taxon>
        <taxon>Magnoliopsida</taxon>
        <taxon>eudicotyledons</taxon>
        <taxon>Gunneridae</taxon>
        <taxon>Pentapetalae</taxon>
        <taxon>rosids</taxon>
        <taxon>malvids</taxon>
        <taxon>Malvales</taxon>
        <taxon>Malvaceae</taxon>
        <taxon>Malvoideae</taxon>
        <taxon>Hibiscus</taxon>
    </lineage>
</organism>
<proteinExistence type="inferred from homology"/>
<gene>
    <name evidence="11" type="ORF">V6N11_004248</name>
</gene>
<sequence length="404" mass="43341">MGFLNLFIVAVMPVLKVILLTGVGLFIALDRIKLLGPDPNRLLNNLVFYVLSPALAATSLAETVTFQSFVTLWFMPLNLLLAFVFGSILAWLVIKITRTPKHLQGIVIGCCSAGNVGNLPLIMIPAVCEESNSPFGDPSVCSTHARPYASLSLAVGAMYIWSYVYAVMRLYSNTDTATGVENGGSTPETLPTSSTQLAVLPSTNAHCNPTGFHATIAKKSASKKIMQRLKIISGKVDLKKVFAPTAIAAIVGFIVGTASPIRKLLIGNKAPLRIIDSSAYILGEAAIPCMTLVMGANLLGGLKKSDVSRTVIIGIIGVRNIFLPMIGIGVVKAALHLGLVASDNKLYQFLLMLQFAVPPGMAVGIMAQFFQLGQCETSVIMLWTYVVAAFTLTLWSIFFMWILT</sequence>
<dbReference type="InterPro" id="IPR045033">
    <property type="entry name" value="PILS1/3/4/5/7"/>
</dbReference>
<dbReference type="PANTHER" id="PTHR31651:SF20">
    <property type="entry name" value="EFFLUX CARRIER FAMILY PROTEIN, PUTATIVE-RELATED"/>
    <property type="match status" value="1"/>
</dbReference>
<comment type="subcellular location">
    <subcellularLocation>
        <location evidence="1">Endoplasmic reticulum membrane</location>
        <topology evidence="1">Multi-pass membrane protein</topology>
    </subcellularLocation>
</comment>
<evidence type="ECO:0000256" key="2">
    <source>
        <dbReference type="ARBA" id="ARBA00022448"/>
    </source>
</evidence>
<comment type="caution">
    <text evidence="11">The sequence shown here is derived from an EMBL/GenBank/DDBJ whole genome shotgun (WGS) entry which is preliminary data.</text>
</comment>
<evidence type="ECO:0000256" key="6">
    <source>
        <dbReference type="ARBA" id="ARBA00023136"/>
    </source>
</evidence>
<evidence type="ECO:0000256" key="1">
    <source>
        <dbReference type="ARBA" id="ARBA00004477"/>
    </source>
</evidence>
<feature type="transmembrane region" description="Helical" evidence="10">
    <location>
        <begin position="382"/>
        <end position="403"/>
    </location>
</feature>
<dbReference type="Pfam" id="PF03547">
    <property type="entry name" value="Mem_trans"/>
    <property type="match status" value="1"/>
</dbReference>
<evidence type="ECO:0000313" key="12">
    <source>
        <dbReference type="Proteomes" id="UP001396334"/>
    </source>
</evidence>
<comment type="similarity">
    <text evidence="9">Belongs to the auxin efflux carrier (TC 2.A.69.2) family.</text>
</comment>
<feature type="transmembrane region" description="Helical" evidence="10">
    <location>
        <begin position="73"/>
        <end position="94"/>
    </location>
</feature>
<keyword evidence="4" id="KW-0256">Endoplasmic reticulum</keyword>
<feature type="transmembrane region" description="Helical" evidence="10">
    <location>
        <begin position="311"/>
        <end position="335"/>
    </location>
</feature>
<feature type="transmembrane region" description="Helical" evidence="10">
    <location>
        <begin position="42"/>
        <end position="61"/>
    </location>
</feature>
<accession>A0ABR2SGL6</accession>
<evidence type="ECO:0000256" key="4">
    <source>
        <dbReference type="ARBA" id="ARBA00022824"/>
    </source>
</evidence>
<feature type="transmembrane region" description="Helical" evidence="10">
    <location>
        <begin position="279"/>
        <end position="299"/>
    </location>
</feature>
<evidence type="ECO:0000256" key="5">
    <source>
        <dbReference type="ARBA" id="ARBA00022989"/>
    </source>
</evidence>
<keyword evidence="12" id="KW-1185">Reference proteome</keyword>
<feature type="transmembrane region" description="Helical" evidence="10">
    <location>
        <begin position="347"/>
        <end position="370"/>
    </location>
</feature>
<evidence type="ECO:0000313" key="11">
    <source>
        <dbReference type="EMBL" id="KAK9024067.1"/>
    </source>
</evidence>
<evidence type="ECO:0000256" key="8">
    <source>
        <dbReference type="ARBA" id="ARBA00025100"/>
    </source>
</evidence>
<dbReference type="PANTHER" id="PTHR31651">
    <property type="match status" value="1"/>
</dbReference>
<keyword evidence="2" id="KW-0813">Transport</keyword>
<comment type="function">
    <text evidence="8">Involved in cellular auxin homeostasis by regulating auxin metabolism. Regulates intracellular auxin accumulation at the endoplasmic reticulum and thus auxin availability for nuclear auxin signaling.</text>
</comment>
<feature type="transmembrane region" description="Helical" evidence="10">
    <location>
        <begin position="6"/>
        <end position="30"/>
    </location>
</feature>
<keyword evidence="7" id="KW-0927">Auxin signaling pathway</keyword>
<dbReference type="Proteomes" id="UP001396334">
    <property type="component" value="Unassembled WGS sequence"/>
</dbReference>
<dbReference type="InterPro" id="IPR004776">
    <property type="entry name" value="Mem_transp_PIN-like"/>
</dbReference>
<reference evidence="11 12" key="1">
    <citation type="journal article" date="2024" name="G3 (Bethesda)">
        <title>Genome assembly of Hibiscus sabdariffa L. provides insights into metabolisms of medicinal natural products.</title>
        <authorList>
            <person name="Kim T."/>
        </authorList>
    </citation>
    <scope>NUCLEOTIDE SEQUENCE [LARGE SCALE GENOMIC DNA]</scope>
    <source>
        <strain evidence="11">TK-2024</strain>
        <tissue evidence="11">Old leaves</tissue>
    </source>
</reference>
<dbReference type="EMBL" id="JBBPBN010000015">
    <property type="protein sequence ID" value="KAK9024067.1"/>
    <property type="molecule type" value="Genomic_DNA"/>
</dbReference>
<evidence type="ECO:0000256" key="7">
    <source>
        <dbReference type="ARBA" id="ARBA00023294"/>
    </source>
</evidence>
<evidence type="ECO:0000256" key="10">
    <source>
        <dbReference type="SAM" id="Phobius"/>
    </source>
</evidence>
<keyword evidence="3 10" id="KW-0812">Transmembrane</keyword>
<feature type="transmembrane region" description="Helical" evidence="10">
    <location>
        <begin position="147"/>
        <end position="166"/>
    </location>
</feature>
<protein>
    <recommendedName>
        <fullName evidence="13">Auxin efflux carrier family protein</fullName>
    </recommendedName>
</protein>
<evidence type="ECO:0000256" key="3">
    <source>
        <dbReference type="ARBA" id="ARBA00022692"/>
    </source>
</evidence>
<evidence type="ECO:0008006" key="13">
    <source>
        <dbReference type="Google" id="ProtNLM"/>
    </source>
</evidence>
<keyword evidence="5 10" id="KW-1133">Transmembrane helix</keyword>
<feature type="transmembrane region" description="Helical" evidence="10">
    <location>
        <begin position="241"/>
        <end position="259"/>
    </location>
</feature>
<evidence type="ECO:0000256" key="9">
    <source>
        <dbReference type="ARBA" id="ARBA00025752"/>
    </source>
</evidence>
<name>A0ABR2SGL6_9ROSI</name>
<feature type="transmembrane region" description="Helical" evidence="10">
    <location>
        <begin position="106"/>
        <end position="127"/>
    </location>
</feature>
<keyword evidence="6 10" id="KW-0472">Membrane</keyword>